<evidence type="ECO:0000313" key="3">
    <source>
        <dbReference type="Proteomes" id="UP001176960"/>
    </source>
</evidence>
<dbReference type="SUPFAM" id="SSF88697">
    <property type="entry name" value="PUA domain-like"/>
    <property type="match status" value="1"/>
</dbReference>
<dbReference type="Proteomes" id="UP001176960">
    <property type="component" value="Unassembled WGS sequence"/>
</dbReference>
<dbReference type="AlphaFoldDB" id="A0AA35UGJ6"/>
<evidence type="ECO:0000259" key="1">
    <source>
        <dbReference type="Pfam" id="PF12961"/>
    </source>
</evidence>
<dbReference type="InterPro" id="IPR039440">
    <property type="entry name" value="DUF3850"/>
</dbReference>
<feature type="domain" description="DUF3850" evidence="1">
    <location>
        <begin position="7"/>
        <end position="83"/>
    </location>
</feature>
<dbReference type="InterPro" id="IPR015947">
    <property type="entry name" value="PUA-like_sf"/>
</dbReference>
<dbReference type="EMBL" id="CATKSH010000002">
    <property type="protein sequence ID" value="CAI9119571.1"/>
    <property type="molecule type" value="Genomic_DNA"/>
</dbReference>
<organism evidence="2 3">
    <name type="scientific">Brytella acorum</name>
    <dbReference type="NCBI Taxonomy" id="2959299"/>
    <lineage>
        <taxon>Bacteria</taxon>
        <taxon>Pseudomonadati</taxon>
        <taxon>Pseudomonadota</taxon>
        <taxon>Alphaproteobacteria</taxon>
        <taxon>Acetobacterales</taxon>
        <taxon>Acetobacteraceae</taxon>
        <taxon>Brytella</taxon>
    </lineage>
</organism>
<protein>
    <submittedName>
        <fullName evidence="2">DUF3850 domain-containing protein</fullName>
    </submittedName>
</protein>
<sequence>MSEKRRVHELKCKPEFFYELETRQKAAEIRLNDRGYQRGDVCIIRLYDEREPMFYRSIVRVITHVLHHQEFEGLAPNYVMLSFGAAL</sequence>
<dbReference type="Pfam" id="PF12961">
    <property type="entry name" value="DUF3850"/>
    <property type="match status" value="1"/>
</dbReference>
<gene>
    <name evidence="2" type="ORF">LMG32879_000388</name>
</gene>
<dbReference type="RefSeq" id="WP_289843451.1">
    <property type="nucleotide sequence ID" value="NZ_CATKSH010000002.1"/>
</dbReference>
<evidence type="ECO:0000313" key="2">
    <source>
        <dbReference type="EMBL" id="CAI9119571.1"/>
    </source>
</evidence>
<accession>A0AA35UGJ6</accession>
<reference evidence="2" key="1">
    <citation type="submission" date="2023-03" db="EMBL/GenBank/DDBJ databases">
        <authorList>
            <person name="Cleenwerck I."/>
        </authorList>
    </citation>
    <scope>NUCLEOTIDE SEQUENCE</scope>
    <source>
        <strain evidence="2">LMG 32879</strain>
    </source>
</reference>
<dbReference type="Gene3D" id="2.30.130.30">
    <property type="entry name" value="Hypothetical protein"/>
    <property type="match status" value="1"/>
</dbReference>
<keyword evidence="3" id="KW-1185">Reference proteome</keyword>
<proteinExistence type="predicted"/>
<comment type="caution">
    <text evidence="2">The sequence shown here is derived from an EMBL/GenBank/DDBJ whole genome shotgun (WGS) entry which is preliminary data.</text>
</comment>
<name>A0AA35UGJ6_9PROT</name>